<dbReference type="EMBL" id="MN739567">
    <property type="protein sequence ID" value="QHT13408.1"/>
    <property type="molecule type" value="Genomic_DNA"/>
</dbReference>
<dbReference type="AlphaFoldDB" id="A0A6C0D9B2"/>
<name>A0A6C0D9B2_9ZZZZ</name>
<sequence length="353" mass="37938">MSNLFLKNNVKNIMNNNSTESSLNLNKILNISSHNNIKPRQSTNSVTSSNILQSVTNLSSTSYDNIQNGGASVTSSANMSKINSSDINNLLSMLTSESNVNTASDNVENKLKSLLNQNGGAQSETATEELEYRLKNLLQTGGNMSEDINTEVLENKLKNIINKSQKGGAKAVLALGGLVALGALLNKMHVSETESEINSSKIIGAPVESVKPLPTVVESATSSEEPKDISVSDTSVFVPPTPTKVAAESKPFITTTEVSPTSASPEPDKRLKALEQEGGSHPAMVAYREMCKFVADELKIPNGPSAKKIASQLQKDVKEKMPSITPDRLVAEAKKIFQSNESKYEKLSNSLKK</sequence>
<organism evidence="1">
    <name type="scientific">viral metagenome</name>
    <dbReference type="NCBI Taxonomy" id="1070528"/>
    <lineage>
        <taxon>unclassified sequences</taxon>
        <taxon>metagenomes</taxon>
        <taxon>organismal metagenomes</taxon>
    </lineage>
</organism>
<reference evidence="1" key="1">
    <citation type="journal article" date="2020" name="Nature">
        <title>Giant virus diversity and host interactions through global metagenomics.</title>
        <authorList>
            <person name="Schulz F."/>
            <person name="Roux S."/>
            <person name="Paez-Espino D."/>
            <person name="Jungbluth S."/>
            <person name="Walsh D.A."/>
            <person name="Denef V.J."/>
            <person name="McMahon K.D."/>
            <person name="Konstantinidis K.T."/>
            <person name="Eloe-Fadrosh E.A."/>
            <person name="Kyrpides N.C."/>
            <person name="Woyke T."/>
        </authorList>
    </citation>
    <scope>NUCLEOTIDE SEQUENCE</scope>
    <source>
        <strain evidence="1">GVMAG-M-3300023174-131</strain>
    </source>
</reference>
<proteinExistence type="predicted"/>
<protein>
    <submittedName>
        <fullName evidence="1">Uncharacterized protein</fullName>
    </submittedName>
</protein>
<accession>A0A6C0D9B2</accession>
<evidence type="ECO:0000313" key="1">
    <source>
        <dbReference type="EMBL" id="QHT13408.1"/>
    </source>
</evidence>